<dbReference type="EMBL" id="CAJNOK010066853">
    <property type="protein sequence ID" value="CAF1652852.1"/>
    <property type="molecule type" value="Genomic_DNA"/>
</dbReference>
<organism evidence="1 3">
    <name type="scientific">Didymodactylos carnosus</name>
    <dbReference type="NCBI Taxonomy" id="1234261"/>
    <lineage>
        <taxon>Eukaryota</taxon>
        <taxon>Metazoa</taxon>
        <taxon>Spiralia</taxon>
        <taxon>Gnathifera</taxon>
        <taxon>Rotifera</taxon>
        <taxon>Eurotatoria</taxon>
        <taxon>Bdelloidea</taxon>
        <taxon>Philodinida</taxon>
        <taxon>Philodinidae</taxon>
        <taxon>Didymodactylos</taxon>
    </lineage>
</organism>
<dbReference type="EMBL" id="CAJOBA010095622">
    <property type="protein sequence ID" value="CAF4502047.1"/>
    <property type="molecule type" value="Genomic_DNA"/>
</dbReference>
<gene>
    <name evidence="1" type="ORF">OVA965_LOCUS44913</name>
    <name evidence="2" type="ORF">TMI583_LOCUS47995</name>
</gene>
<dbReference type="Proteomes" id="UP000682733">
    <property type="component" value="Unassembled WGS sequence"/>
</dbReference>
<comment type="caution">
    <text evidence="1">The sequence shown here is derived from an EMBL/GenBank/DDBJ whole genome shotgun (WGS) entry which is preliminary data.</text>
</comment>
<evidence type="ECO:0000313" key="2">
    <source>
        <dbReference type="EMBL" id="CAF4502047.1"/>
    </source>
</evidence>
<dbReference type="SUPFAM" id="SSF56112">
    <property type="entry name" value="Protein kinase-like (PK-like)"/>
    <property type="match status" value="1"/>
</dbReference>
<protein>
    <recommendedName>
        <fullName evidence="4">Protein kinase domain-containing protein</fullName>
    </recommendedName>
</protein>
<evidence type="ECO:0000313" key="3">
    <source>
        <dbReference type="Proteomes" id="UP000677228"/>
    </source>
</evidence>
<feature type="non-terminal residue" evidence="1">
    <location>
        <position position="1"/>
    </location>
</feature>
<dbReference type="Proteomes" id="UP000677228">
    <property type="component" value="Unassembled WGS sequence"/>
</dbReference>
<dbReference type="AlphaFoldDB" id="A0A8S2GCJ8"/>
<dbReference type="InterPro" id="IPR011009">
    <property type="entry name" value="Kinase-like_dom_sf"/>
</dbReference>
<sequence>TSLAQDGDARYLAREVLSGKITTAADMFSLGMTALELVSDFNMPATGDLWTDIRDMNIPPEITNSKICLNI</sequence>
<reference evidence="1" key="1">
    <citation type="submission" date="2021-02" db="EMBL/GenBank/DDBJ databases">
        <authorList>
            <person name="Nowell W R."/>
        </authorList>
    </citation>
    <scope>NUCLEOTIDE SEQUENCE</scope>
</reference>
<proteinExistence type="predicted"/>
<accession>A0A8S2GCJ8</accession>
<dbReference type="Gene3D" id="1.10.510.10">
    <property type="entry name" value="Transferase(Phosphotransferase) domain 1"/>
    <property type="match status" value="1"/>
</dbReference>
<evidence type="ECO:0000313" key="1">
    <source>
        <dbReference type="EMBL" id="CAF1652852.1"/>
    </source>
</evidence>
<evidence type="ECO:0008006" key="4">
    <source>
        <dbReference type="Google" id="ProtNLM"/>
    </source>
</evidence>
<name>A0A8S2GCJ8_9BILA</name>